<comment type="caution">
    <text evidence="5">The sequence shown here is derived from an EMBL/GenBank/DDBJ whole genome shotgun (WGS) entry which is preliminary data.</text>
</comment>
<gene>
    <name evidence="5" type="ORF">ACMD2_08212</name>
</gene>
<organism evidence="5 6">
    <name type="scientific">Ananas comosus</name>
    <name type="common">Pineapple</name>
    <name type="synonym">Ananas ananas</name>
    <dbReference type="NCBI Taxonomy" id="4615"/>
    <lineage>
        <taxon>Eukaryota</taxon>
        <taxon>Viridiplantae</taxon>
        <taxon>Streptophyta</taxon>
        <taxon>Embryophyta</taxon>
        <taxon>Tracheophyta</taxon>
        <taxon>Spermatophyta</taxon>
        <taxon>Magnoliopsida</taxon>
        <taxon>Liliopsida</taxon>
        <taxon>Poales</taxon>
        <taxon>Bromeliaceae</taxon>
        <taxon>Bromelioideae</taxon>
        <taxon>Ananas</taxon>
    </lineage>
</organism>
<dbReference type="Pfam" id="PF23468">
    <property type="entry name" value="ARC6"/>
    <property type="match status" value="1"/>
</dbReference>
<dbReference type="Gramene" id="Aco010328.1.mrna1">
    <property type="protein sequence ID" value="Aco010328.1.mrna1"/>
    <property type="gene ID" value="Aco010328.1.path1"/>
</dbReference>
<feature type="compositionally biased region" description="Polar residues" evidence="1">
    <location>
        <begin position="549"/>
        <end position="564"/>
    </location>
</feature>
<dbReference type="InterPro" id="IPR057137">
    <property type="entry name" value="CDP1-like_a_solenoid_2"/>
</dbReference>
<evidence type="ECO:0000313" key="5">
    <source>
        <dbReference type="EMBL" id="OAY76808.1"/>
    </source>
</evidence>
<feature type="region of interest" description="Disordered" evidence="1">
    <location>
        <begin position="37"/>
        <end position="65"/>
    </location>
</feature>
<name>A0A199VIH5_ANACO</name>
<dbReference type="Proteomes" id="UP000092600">
    <property type="component" value="Unassembled WGS sequence"/>
</dbReference>
<evidence type="ECO:0000259" key="3">
    <source>
        <dbReference type="Pfam" id="PF23468"/>
    </source>
</evidence>
<dbReference type="InterPro" id="IPR058032">
    <property type="entry name" value="CDP1-like_a_solenoid_1"/>
</dbReference>
<dbReference type="GO" id="GO:0010020">
    <property type="term" value="P:chloroplast fission"/>
    <property type="evidence" value="ECO:0007669"/>
    <property type="project" value="TreeGrafter"/>
</dbReference>
<dbReference type="InterPro" id="IPR044685">
    <property type="entry name" value="CPD1-like"/>
</dbReference>
<dbReference type="Pfam" id="PF25515">
    <property type="entry name" value="Arm_PDR"/>
    <property type="match status" value="1"/>
</dbReference>
<feature type="domain" description="Plastid division protein CDP1-like IMS" evidence="2">
    <location>
        <begin position="708"/>
        <end position="825"/>
    </location>
</feature>
<reference evidence="5 6" key="1">
    <citation type="journal article" date="2016" name="DNA Res.">
        <title>The draft genome of MD-2 pineapple using hybrid error correction of long reads.</title>
        <authorList>
            <person name="Redwan R.M."/>
            <person name="Saidin A."/>
            <person name="Kumar S.V."/>
        </authorList>
    </citation>
    <scope>NUCLEOTIDE SEQUENCE [LARGE SCALE GENOMIC DNA]</scope>
    <source>
        <strain evidence="6">cv. MD2</strain>
        <tissue evidence="5">Leaf</tissue>
    </source>
</reference>
<dbReference type="EMBL" id="LSRQ01001710">
    <property type="protein sequence ID" value="OAY76808.1"/>
    <property type="molecule type" value="Genomic_DNA"/>
</dbReference>
<protein>
    <submittedName>
        <fullName evidence="5">Plastid division protein CDP1, chloroplastic</fullName>
    </submittedName>
</protein>
<feature type="region of interest" description="Disordered" evidence="1">
    <location>
        <begin position="549"/>
        <end position="572"/>
    </location>
</feature>
<sequence length="832" mass="92650">MASAHLVVSSSLHRGSFGNGVLEERRRRPVCRGLVSLAGRGHGGDRKEVTGTKPGSGFREVSRRARSKVSEAPAAETGRICSTLEIPVTCYQILGVSEKAEKDEIVKAAMELKNMGIEDGYTAEVSVSRQDLLMDVRDKLLFEPEYAGNIKENVPPRSSLCIPWTWLPGALCILQEVGEEKLVLEIGRAALKLPDSKPYVHDLLLSMALAECSIAKSGFEKSKVSEGFEALARAQYLLRSKISLEKMPLLAQAYIWQIFFLYIEESLEELAPACTLELLSMPHIPDNAERRRGAIAALRELLRQGLDVESSCRVQDWPCFLNQAMNKLMAAEIIDLLSWDALANIRKNKKSLESQNQRGIVDFNCFYTVVLAHISYGFSTRQTEMISKAKSIIECLIASDGMDLKFEESFCLFLLGQEDGAVVLEKFRQLEVNGNSNSQISGLVKRKEEKDKESIHRTLEIWLKDAVLSVFPDTRDCSPSLANYFGAPKRIFSGTKQKLASAKPFPSSSSQLPSYSLLRHNKAPREQASNFSRQLPEAVKQLTPSNLEIPSALDKSSGNGSPAQQLKRKPSFPHSKAWKSWFETGDIAGKLTYSAVMGCILLGTFKLVSMQLGHTKVAYKWPTTHPKREAEAFASTVTWPSSSKNTPFISRNFWNPLGKLLMVLRLGDKHCPSNVGPLQNIWSTEKSSPSASATGIMLHKRSMDLEEAEALVKQWQDLKAEALGPNHQVETLSGVLDESMLFKWQELANSAKAQNSFWKFVLLQLSILRAEILSDGGDCEMAEIEAVIEEAAELVEESQPKHPSYYSSYRVQYTLKRQVDSSWRFCGGVIQD</sequence>
<evidence type="ECO:0000256" key="1">
    <source>
        <dbReference type="SAM" id="MobiDB-lite"/>
    </source>
</evidence>
<dbReference type="PANTHER" id="PTHR33925">
    <property type="entry name" value="PLASTID DIVISION PROTEIN CDP1, CHLOROPLASTIC-RELATED"/>
    <property type="match status" value="1"/>
</dbReference>
<evidence type="ECO:0000313" key="6">
    <source>
        <dbReference type="Proteomes" id="UP000092600"/>
    </source>
</evidence>
<dbReference type="STRING" id="4615.A0A199VIH5"/>
<evidence type="ECO:0000259" key="4">
    <source>
        <dbReference type="Pfam" id="PF25515"/>
    </source>
</evidence>
<feature type="domain" description="Plastid division protein CDP1-like 1st alpha solenoid" evidence="4">
    <location>
        <begin position="162"/>
        <end position="318"/>
    </location>
</feature>
<dbReference type="PANTHER" id="PTHR33925:SF2">
    <property type="entry name" value="PLASTID DIVISION PROTEIN CDP1, CHLOROPLASTIC"/>
    <property type="match status" value="1"/>
</dbReference>
<proteinExistence type="predicted"/>
<dbReference type="Pfam" id="PF13355">
    <property type="entry name" value="ARC6-like_IMS"/>
    <property type="match status" value="1"/>
</dbReference>
<dbReference type="InterPro" id="IPR025344">
    <property type="entry name" value="CDP1-like_IMS"/>
</dbReference>
<feature type="domain" description="Plastid division protein CDP1-like 2nd alpha solenoid" evidence="3">
    <location>
        <begin position="366"/>
        <end position="488"/>
    </location>
</feature>
<dbReference type="AlphaFoldDB" id="A0A199VIH5"/>
<evidence type="ECO:0000259" key="2">
    <source>
        <dbReference type="Pfam" id="PF13355"/>
    </source>
</evidence>
<dbReference type="GO" id="GO:0009706">
    <property type="term" value="C:chloroplast inner membrane"/>
    <property type="evidence" value="ECO:0007669"/>
    <property type="project" value="TreeGrafter"/>
</dbReference>
<accession>A0A199VIH5</accession>